<evidence type="ECO:0008006" key="3">
    <source>
        <dbReference type="Google" id="ProtNLM"/>
    </source>
</evidence>
<dbReference type="GO" id="GO:0071897">
    <property type="term" value="P:DNA biosynthetic process"/>
    <property type="evidence" value="ECO:0007669"/>
    <property type="project" value="UniProtKB-ARBA"/>
</dbReference>
<sequence length="109" mass="12951">MYRQILFEPSQRYLQRIIWKETNNSPIKTYPLNTVTYGRVSAPFLVMRVLMALADAEHQDFPEAEKIISRDMYMDDIVTKIFLWVYGVNSPTRRIMENEGLFINVQKNM</sequence>
<protein>
    <recommendedName>
        <fullName evidence="3">Reverse transcriptase domain-containing protein</fullName>
    </recommendedName>
</protein>
<name>A0A4Y2E2P9_ARAVE</name>
<reference evidence="1 2" key="1">
    <citation type="journal article" date="2019" name="Sci. Rep.">
        <title>Orb-weaving spider Araneus ventricosus genome elucidates the spidroin gene catalogue.</title>
        <authorList>
            <person name="Kono N."/>
            <person name="Nakamura H."/>
            <person name="Ohtoshi R."/>
            <person name="Moran D.A.P."/>
            <person name="Shinohara A."/>
            <person name="Yoshida Y."/>
            <person name="Fujiwara M."/>
            <person name="Mori M."/>
            <person name="Tomita M."/>
            <person name="Arakawa K."/>
        </authorList>
    </citation>
    <scope>NUCLEOTIDE SEQUENCE [LARGE SCALE GENOMIC DNA]</scope>
</reference>
<organism evidence="1 2">
    <name type="scientific">Araneus ventricosus</name>
    <name type="common">Orbweaver spider</name>
    <name type="synonym">Epeira ventricosa</name>
    <dbReference type="NCBI Taxonomy" id="182803"/>
    <lineage>
        <taxon>Eukaryota</taxon>
        <taxon>Metazoa</taxon>
        <taxon>Ecdysozoa</taxon>
        <taxon>Arthropoda</taxon>
        <taxon>Chelicerata</taxon>
        <taxon>Arachnida</taxon>
        <taxon>Araneae</taxon>
        <taxon>Araneomorphae</taxon>
        <taxon>Entelegynae</taxon>
        <taxon>Araneoidea</taxon>
        <taxon>Araneidae</taxon>
        <taxon>Araneus</taxon>
    </lineage>
</organism>
<dbReference type="OrthoDB" id="5920525at2759"/>
<proteinExistence type="predicted"/>
<dbReference type="Proteomes" id="UP000499080">
    <property type="component" value="Unassembled WGS sequence"/>
</dbReference>
<dbReference type="AlphaFoldDB" id="A0A4Y2E2P9"/>
<gene>
    <name evidence="1" type="ORF">AVEN_184003_1</name>
</gene>
<comment type="caution">
    <text evidence="1">The sequence shown here is derived from an EMBL/GenBank/DDBJ whole genome shotgun (WGS) entry which is preliminary data.</text>
</comment>
<dbReference type="EMBL" id="BGPR01000481">
    <property type="protein sequence ID" value="GBM22579.1"/>
    <property type="molecule type" value="Genomic_DNA"/>
</dbReference>
<evidence type="ECO:0000313" key="2">
    <source>
        <dbReference type="Proteomes" id="UP000499080"/>
    </source>
</evidence>
<dbReference type="InterPro" id="IPR043502">
    <property type="entry name" value="DNA/RNA_pol_sf"/>
</dbReference>
<evidence type="ECO:0000313" key="1">
    <source>
        <dbReference type="EMBL" id="GBM22579.1"/>
    </source>
</evidence>
<accession>A0A4Y2E2P9</accession>
<dbReference type="SUPFAM" id="SSF56672">
    <property type="entry name" value="DNA/RNA polymerases"/>
    <property type="match status" value="1"/>
</dbReference>
<keyword evidence="2" id="KW-1185">Reference proteome</keyword>